<proteinExistence type="predicted"/>
<name>A0A9P0ESA1_9HYPO</name>
<evidence type="ECO:0000256" key="1">
    <source>
        <dbReference type="SAM" id="MobiDB-lite"/>
    </source>
</evidence>
<evidence type="ECO:0000313" key="2">
    <source>
        <dbReference type="EMBL" id="CAH0058045.1"/>
    </source>
</evidence>
<organism evidence="2 3">
    <name type="scientific">Clonostachys solani</name>
    <dbReference type="NCBI Taxonomy" id="160281"/>
    <lineage>
        <taxon>Eukaryota</taxon>
        <taxon>Fungi</taxon>
        <taxon>Dikarya</taxon>
        <taxon>Ascomycota</taxon>
        <taxon>Pezizomycotina</taxon>
        <taxon>Sordariomycetes</taxon>
        <taxon>Hypocreomycetidae</taxon>
        <taxon>Hypocreales</taxon>
        <taxon>Bionectriaceae</taxon>
        <taxon>Clonostachys</taxon>
    </lineage>
</organism>
<dbReference type="AlphaFoldDB" id="A0A9P0ESA1"/>
<feature type="region of interest" description="Disordered" evidence="1">
    <location>
        <begin position="348"/>
        <end position="372"/>
    </location>
</feature>
<dbReference type="OrthoDB" id="10457441at2759"/>
<dbReference type="EMBL" id="CABFOC020000082">
    <property type="protein sequence ID" value="CAH0058045.1"/>
    <property type="molecule type" value="Genomic_DNA"/>
</dbReference>
<evidence type="ECO:0000313" key="3">
    <source>
        <dbReference type="Proteomes" id="UP000775872"/>
    </source>
</evidence>
<protein>
    <submittedName>
        <fullName evidence="2">Uncharacterized protein</fullName>
    </submittedName>
</protein>
<sequence>MGDLDSAEVIGFSELSSEVGSSEVYSPGEKQQMIRIIESTAKLCIIMTDLILLLYPSSLYVTSQSDKASTLGETETAFDQWYLECCAQISGHRQGIDRSPSEQWVQLHTSSMIATYHTTKVALYQYLAFKDSISSPVIKLPEEISWMHVNGKYHDQLQDAILSSTQKLVEISDHGMSQWIPAHLLVSTGTSLLVHILYAKTTDLEDYIIPLTTDEQAMKLRRRSLGSLIEMLDIADDHYNDVQYILEPLREFSRNSGVGMLLRKLLTRKEGAQKSSSWIKTTFADARDYIHLQTILEITLSEGNLPERSDLASSLKFANDNNTITPESSDNSDQSLLGLSQSSLLSDAEQNYQSTSSNTGALSTQGPSLSDDSPSPFVDWWFSGKNGTSSPLPSQSLIQPEPGIESLDDCSMHIPGEIPRIGSGLLDEVELKELFAESVSGKSSPY</sequence>
<comment type="caution">
    <text evidence="2">The sequence shown here is derived from an EMBL/GenBank/DDBJ whole genome shotgun (WGS) entry which is preliminary data.</text>
</comment>
<reference evidence="2 3" key="2">
    <citation type="submission" date="2021-10" db="EMBL/GenBank/DDBJ databases">
        <authorList>
            <person name="Piombo E."/>
        </authorList>
    </citation>
    <scope>NUCLEOTIDE SEQUENCE [LARGE SCALE GENOMIC DNA]</scope>
</reference>
<accession>A0A9P0ESA1</accession>
<gene>
    <name evidence="2" type="ORF">CSOL1703_00008523</name>
</gene>
<keyword evidence="3" id="KW-1185">Reference proteome</keyword>
<reference evidence="3" key="1">
    <citation type="submission" date="2019-06" db="EMBL/GenBank/DDBJ databases">
        <authorList>
            <person name="Broberg M."/>
        </authorList>
    </citation>
    <scope>NUCLEOTIDE SEQUENCE [LARGE SCALE GENOMIC DNA]</scope>
</reference>
<dbReference type="Proteomes" id="UP000775872">
    <property type="component" value="Unassembled WGS sequence"/>
</dbReference>